<dbReference type="Pfam" id="PF12833">
    <property type="entry name" value="HTH_18"/>
    <property type="match status" value="1"/>
</dbReference>
<keyword evidence="3" id="KW-0010">Activator</keyword>
<dbReference type="Gene3D" id="1.10.10.60">
    <property type="entry name" value="Homeodomain-like"/>
    <property type="match status" value="2"/>
</dbReference>
<dbReference type="EMBL" id="FQZT01000006">
    <property type="protein sequence ID" value="SHJ29619.1"/>
    <property type="molecule type" value="Genomic_DNA"/>
</dbReference>
<dbReference type="SUPFAM" id="SSF46689">
    <property type="entry name" value="Homeodomain-like"/>
    <property type="match status" value="2"/>
</dbReference>
<gene>
    <name evidence="6" type="ORF">SAMN02745165_02018</name>
</gene>
<dbReference type="SMART" id="SM00342">
    <property type="entry name" value="HTH_ARAC"/>
    <property type="match status" value="1"/>
</dbReference>
<dbReference type="RefSeq" id="WP_072908469.1">
    <property type="nucleotide sequence ID" value="NZ_FQZT01000006.1"/>
</dbReference>
<dbReference type="PROSITE" id="PS01124">
    <property type="entry name" value="HTH_ARAC_FAMILY_2"/>
    <property type="match status" value="1"/>
</dbReference>
<organism evidence="6 7">
    <name type="scientific">Malonomonas rubra DSM 5091</name>
    <dbReference type="NCBI Taxonomy" id="1122189"/>
    <lineage>
        <taxon>Bacteria</taxon>
        <taxon>Pseudomonadati</taxon>
        <taxon>Thermodesulfobacteriota</taxon>
        <taxon>Desulfuromonadia</taxon>
        <taxon>Desulfuromonadales</taxon>
        <taxon>Geopsychrobacteraceae</taxon>
        <taxon>Malonomonas</taxon>
    </lineage>
</organism>
<sequence length="274" mass="31246">MRNCQVRYFKPEGLSGLELLSCPDVNYLFPPHFHDAYCIWLNSSGGERYRHSGNSSILQPGHFGIIAPGEVHENYACENDRRNLLTFYLAPSQLQSLAAQIRDVDSDDCEFRTDFYRDNEAYAGLIQLHQTLYHSDSKLEKETAFIELLALLISRHTAKTINSAKFGQETERVNKIIELFHEQIEEDFGLSELAQQFDCTPYHLIRFFKKAVGIAPHAYLVQMRLEKAKQLISEGDSLVDAALATGFADQSHLTRHFKNKFGVTPGIYRKQVLG</sequence>
<dbReference type="Proteomes" id="UP000184171">
    <property type="component" value="Unassembled WGS sequence"/>
</dbReference>
<dbReference type="OrthoDB" id="112032at2"/>
<dbReference type="AlphaFoldDB" id="A0A1M6I5C3"/>
<dbReference type="GO" id="GO:0043565">
    <property type="term" value="F:sequence-specific DNA binding"/>
    <property type="evidence" value="ECO:0007669"/>
    <property type="project" value="InterPro"/>
</dbReference>
<keyword evidence="2" id="KW-0238">DNA-binding</keyword>
<dbReference type="GO" id="GO:0003700">
    <property type="term" value="F:DNA-binding transcription factor activity"/>
    <property type="evidence" value="ECO:0007669"/>
    <property type="project" value="InterPro"/>
</dbReference>
<dbReference type="InterPro" id="IPR003313">
    <property type="entry name" value="AraC-bd"/>
</dbReference>
<evidence type="ECO:0000313" key="6">
    <source>
        <dbReference type="EMBL" id="SHJ29619.1"/>
    </source>
</evidence>
<dbReference type="InterPro" id="IPR050204">
    <property type="entry name" value="AraC_XylS_family_regulators"/>
</dbReference>
<evidence type="ECO:0000256" key="4">
    <source>
        <dbReference type="ARBA" id="ARBA00023163"/>
    </source>
</evidence>
<keyword evidence="4" id="KW-0804">Transcription</keyword>
<accession>A0A1M6I5C3</accession>
<dbReference type="Pfam" id="PF02311">
    <property type="entry name" value="AraC_binding"/>
    <property type="match status" value="1"/>
</dbReference>
<evidence type="ECO:0000256" key="1">
    <source>
        <dbReference type="ARBA" id="ARBA00023015"/>
    </source>
</evidence>
<name>A0A1M6I5C3_MALRU</name>
<evidence type="ECO:0000259" key="5">
    <source>
        <dbReference type="PROSITE" id="PS01124"/>
    </source>
</evidence>
<evidence type="ECO:0000313" key="7">
    <source>
        <dbReference type="Proteomes" id="UP000184171"/>
    </source>
</evidence>
<evidence type="ECO:0000256" key="2">
    <source>
        <dbReference type="ARBA" id="ARBA00023125"/>
    </source>
</evidence>
<protein>
    <submittedName>
        <fullName evidence="6">AraC-like ligand binding domain-containing protein</fullName>
    </submittedName>
</protein>
<dbReference type="PANTHER" id="PTHR46796">
    <property type="entry name" value="HTH-TYPE TRANSCRIPTIONAL ACTIVATOR RHAS-RELATED"/>
    <property type="match status" value="1"/>
</dbReference>
<dbReference type="InterPro" id="IPR018060">
    <property type="entry name" value="HTH_AraC"/>
</dbReference>
<dbReference type="InterPro" id="IPR037923">
    <property type="entry name" value="HTH-like"/>
</dbReference>
<keyword evidence="7" id="KW-1185">Reference proteome</keyword>
<keyword evidence="1" id="KW-0805">Transcription regulation</keyword>
<feature type="domain" description="HTH araC/xylS-type" evidence="5">
    <location>
        <begin position="174"/>
        <end position="271"/>
    </location>
</feature>
<dbReference type="STRING" id="1122189.SAMN02745165_02018"/>
<dbReference type="PROSITE" id="PS00041">
    <property type="entry name" value="HTH_ARAC_FAMILY_1"/>
    <property type="match status" value="1"/>
</dbReference>
<dbReference type="InterPro" id="IPR018062">
    <property type="entry name" value="HTH_AraC-typ_CS"/>
</dbReference>
<dbReference type="InterPro" id="IPR009057">
    <property type="entry name" value="Homeodomain-like_sf"/>
</dbReference>
<proteinExistence type="predicted"/>
<evidence type="ECO:0000256" key="3">
    <source>
        <dbReference type="ARBA" id="ARBA00023159"/>
    </source>
</evidence>
<dbReference type="SUPFAM" id="SSF51215">
    <property type="entry name" value="Regulatory protein AraC"/>
    <property type="match status" value="1"/>
</dbReference>
<dbReference type="PANTHER" id="PTHR46796:SF2">
    <property type="entry name" value="TRANSCRIPTIONAL REGULATORY PROTEIN"/>
    <property type="match status" value="1"/>
</dbReference>
<reference evidence="6 7" key="1">
    <citation type="submission" date="2016-11" db="EMBL/GenBank/DDBJ databases">
        <authorList>
            <person name="Jaros S."/>
            <person name="Januszkiewicz K."/>
            <person name="Wedrychowicz H."/>
        </authorList>
    </citation>
    <scope>NUCLEOTIDE SEQUENCE [LARGE SCALE GENOMIC DNA]</scope>
    <source>
        <strain evidence="6 7">DSM 5091</strain>
    </source>
</reference>